<feature type="domain" description="GIY-YIG" evidence="2">
    <location>
        <begin position="35"/>
        <end position="106"/>
    </location>
</feature>
<evidence type="ECO:0000256" key="1">
    <source>
        <dbReference type="SAM" id="Phobius"/>
    </source>
</evidence>
<dbReference type="PROSITE" id="PS50164">
    <property type="entry name" value="GIY_YIG"/>
    <property type="match status" value="1"/>
</dbReference>
<dbReference type="InterPro" id="IPR035901">
    <property type="entry name" value="GIY-YIG_endonuc_sf"/>
</dbReference>
<evidence type="ECO:0000313" key="4">
    <source>
        <dbReference type="Proteomes" id="UP000515734"/>
    </source>
</evidence>
<keyword evidence="1" id="KW-0472">Membrane</keyword>
<dbReference type="EMBL" id="AP023287">
    <property type="protein sequence ID" value="BCI54979.1"/>
    <property type="molecule type" value="Genomic_DNA"/>
</dbReference>
<dbReference type="Proteomes" id="UP000515734">
    <property type="component" value="Chromosome"/>
</dbReference>
<gene>
    <name evidence="3" type="ORF">NIIDNTM18_42570</name>
</gene>
<dbReference type="SUPFAM" id="SSF82771">
    <property type="entry name" value="GIY-YIG endonuclease"/>
    <property type="match status" value="1"/>
</dbReference>
<dbReference type="AlphaFoldDB" id="A0A6S6P989"/>
<feature type="transmembrane region" description="Helical" evidence="1">
    <location>
        <begin position="37"/>
        <end position="59"/>
    </location>
</feature>
<keyword evidence="1" id="KW-0812">Transmembrane</keyword>
<dbReference type="Gene3D" id="3.40.1440.10">
    <property type="entry name" value="GIY-YIG endonuclease"/>
    <property type="match status" value="1"/>
</dbReference>
<dbReference type="InterPro" id="IPR000305">
    <property type="entry name" value="GIY-YIG_endonuc"/>
</dbReference>
<name>A0A6S6P989_9MYCO</name>
<dbReference type="RefSeq" id="WP_185292756.1">
    <property type="nucleotide sequence ID" value="NZ_AP023287.1"/>
</dbReference>
<organism evidence="3 4">
    <name type="scientific">Mycolicibacterium litorale</name>
    <dbReference type="NCBI Taxonomy" id="758802"/>
    <lineage>
        <taxon>Bacteria</taxon>
        <taxon>Bacillati</taxon>
        <taxon>Actinomycetota</taxon>
        <taxon>Actinomycetes</taxon>
        <taxon>Mycobacteriales</taxon>
        <taxon>Mycobacteriaceae</taxon>
        <taxon>Mycolicibacterium</taxon>
    </lineage>
</organism>
<evidence type="ECO:0000259" key="2">
    <source>
        <dbReference type="PROSITE" id="PS50164"/>
    </source>
</evidence>
<sequence length="112" mass="13508">MAKPRLYWDAEVGDFPEWIYDPNDRTRWHQLTIPDGWYVYTMFGVSRPALYIGMTGHLYRRLAQHARSKPWWTEVDHIIVGLAESREAAHEWERRYIRRANPVYNLERYGAI</sequence>
<protein>
    <recommendedName>
        <fullName evidence="2">GIY-YIG domain-containing protein</fullName>
    </recommendedName>
</protein>
<dbReference type="Pfam" id="PF01541">
    <property type="entry name" value="GIY-YIG"/>
    <property type="match status" value="1"/>
</dbReference>
<evidence type="ECO:0000313" key="3">
    <source>
        <dbReference type="EMBL" id="BCI54979.1"/>
    </source>
</evidence>
<accession>A0A6S6P989</accession>
<reference evidence="3 4" key="1">
    <citation type="submission" date="2020-07" db="EMBL/GenBank/DDBJ databases">
        <title>Complete genome sequence of Mycolicibacterium litorale like strain isolated from cardiac implantable electronic device infection.</title>
        <authorList>
            <person name="Fukano H."/>
            <person name="Miyama H."/>
            <person name="Hoshino Y."/>
        </authorList>
    </citation>
    <scope>NUCLEOTIDE SEQUENCE [LARGE SCALE GENOMIC DNA]</scope>
    <source>
        <strain evidence="3 4">NIIDNTM18</strain>
    </source>
</reference>
<keyword evidence="1" id="KW-1133">Transmembrane helix</keyword>
<proteinExistence type="predicted"/>